<feature type="compositionally biased region" description="Basic and acidic residues" evidence="2">
    <location>
        <begin position="1"/>
        <end position="19"/>
    </location>
</feature>
<dbReference type="Pfam" id="PF01426">
    <property type="entry name" value="BAH"/>
    <property type="match status" value="1"/>
</dbReference>
<evidence type="ECO:0000313" key="5">
    <source>
        <dbReference type="Proteomes" id="UP001367676"/>
    </source>
</evidence>
<feature type="region of interest" description="Disordered" evidence="2">
    <location>
        <begin position="243"/>
        <end position="266"/>
    </location>
</feature>
<feature type="compositionally biased region" description="Basic residues" evidence="2">
    <location>
        <begin position="1207"/>
        <end position="1219"/>
    </location>
</feature>
<feature type="compositionally biased region" description="Low complexity" evidence="2">
    <location>
        <begin position="758"/>
        <end position="769"/>
    </location>
</feature>
<dbReference type="Gene3D" id="2.30.30.490">
    <property type="match status" value="1"/>
</dbReference>
<feature type="domain" description="BAH" evidence="3">
    <location>
        <begin position="2469"/>
        <end position="2621"/>
    </location>
</feature>
<feature type="region of interest" description="Disordered" evidence="2">
    <location>
        <begin position="775"/>
        <end position="794"/>
    </location>
</feature>
<evidence type="ECO:0000256" key="1">
    <source>
        <dbReference type="SAM" id="Coils"/>
    </source>
</evidence>
<dbReference type="GO" id="GO:0003682">
    <property type="term" value="F:chromatin binding"/>
    <property type="evidence" value="ECO:0007669"/>
    <property type="project" value="InterPro"/>
</dbReference>
<dbReference type="SMART" id="SM00439">
    <property type="entry name" value="BAH"/>
    <property type="match status" value="1"/>
</dbReference>
<dbReference type="InterPro" id="IPR043151">
    <property type="entry name" value="BAH_sf"/>
</dbReference>
<feature type="compositionally biased region" description="Basic residues" evidence="2">
    <location>
        <begin position="2375"/>
        <end position="2392"/>
    </location>
</feature>
<gene>
    <name evidence="4" type="ORF">V9T40_008247</name>
</gene>
<feature type="compositionally biased region" description="Basic and acidic residues" evidence="2">
    <location>
        <begin position="2398"/>
        <end position="2408"/>
    </location>
</feature>
<dbReference type="PROSITE" id="PS51038">
    <property type="entry name" value="BAH"/>
    <property type="match status" value="1"/>
</dbReference>
<dbReference type="Proteomes" id="UP001367676">
    <property type="component" value="Unassembled WGS sequence"/>
</dbReference>
<evidence type="ECO:0000313" key="4">
    <source>
        <dbReference type="EMBL" id="KAK7600806.1"/>
    </source>
</evidence>
<name>A0AAN9TMR7_9HEMI</name>
<dbReference type="InterPro" id="IPR053032">
    <property type="entry name" value="BAH_domain-containing"/>
</dbReference>
<feature type="region of interest" description="Disordered" evidence="2">
    <location>
        <begin position="2142"/>
        <end position="2185"/>
    </location>
</feature>
<evidence type="ECO:0000259" key="3">
    <source>
        <dbReference type="PROSITE" id="PS51038"/>
    </source>
</evidence>
<feature type="region of interest" description="Disordered" evidence="2">
    <location>
        <begin position="1937"/>
        <end position="1973"/>
    </location>
</feature>
<feature type="compositionally biased region" description="Basic and acidic residues" evidence="2">
    <location>
        <begin position="249"/>
        <end position="260"/>
    </location>
</feature>
<feature type="compositionally biased region" description="Basic residues" evidence="2">
    <location>
        <begin position="522"/>
        <end position="531"/>
    </location>
</feature>
<feature type="region of interest" description="Disordered" evidence="2">
    <location>
        <begin position="1585"/>
        <end position="1676"/>
    </location>
</feature>
<feature type="region of interest" description="Disordered" evidence="2">
    <location>
        <begin position="741"/>
        <end position="769"/>
    </location>
</feature>
<feature type="region of interest" description="Disordered" evidence="2">
    <location>
        <begin position="687"/>
        <end position="715"/>
    </location>
</feature>
<feature type="compositionally biased region" description="Low complexity" evidence="2">
    <location>
        <begin position="1602"/>
        <end position="1624"/>
    </location>
</feature>
<dbReference type="EMBL" id="JBBCAQ010000010">
    <property type="protein sequence ID" value="KAK7600806.1"/>
    <property type="molecule type" value="Genomic_DNA"/>
</dbReference>
<protein>
    <recommendedName>
        <fullName evidence="3">BAH domain-containing protein</fullName>
    </recommendedName>
</protein>
<evidence type="ECO:0000256" key="2">
    <source>
        <dbReference type="SAM" id="MobiDB-lite"/>
    </source>
</evidence>
<feature type="region of interest" description="Disordered" evidence="2">
    <location>
        <begin position="518"/>
        <end position="667"/>
    </location>
</feature>
<keyword evidence="1" id="KW-0175">Coiled coil</keyword>
<feature type="compositionally biased region" description="Low complexity" evidence="2">
    <location>
        <begin position="1726"/>
        <end position="1735"/>
    </location>
</feature>
<feature type="compositionally biased region" description="Polar residues" evidence="2">
    <location>
        <begin position="780"/>
        <end position="794"/>
    </location>
</feature>
<dbReference type="GO" id="GO:0031507">
    <property type="term" value="P:heterochromatin formation"/>
    <property type="evidence" value="ECO:0007669"/>
    <property type="project" value="TreeGrafter"/>
</dbReference>
<dbReference type="PANTHER" id="PTHR46576:SF1">
    <property type="entry name" value="BROMO ADJACENT HOMOLOGY DOMAIN-CONTAINING 1 PROTEIN"/>
    <property type="match status" value="1"/>
</dbReference>
<dbReference type="GO" id="GO:0005677">
    <property type="term" value="C:chromatin silencing complex"/>
    <property type="evidence" value="ECO:0007669"/>
    <property type="project" value="TreeGrafter"/>
</dbReference>
<sequence>MWQGEKRGARKERRDDEKRKRTAFGSGLRSAAKTLNRRAIYESHSDDGSDSSTIHWQEKVSECGTDFGSPSPSRHQRNLGGLRVEFERDLANVLNFDEIIIRASTFAMPKGLPVETCRVDAKRNCLPLANSKKLVSPASLVSIVGTKSSTSAPIEKSSLSISCKKKISTSLLKNKTKKTLKHDHDVRLKRSDVKNSPIICVKTRSGVGVAASTKDLSNERPPSEPCSVPLLQPSKMKDKAKVSLLSPKESVKSKSKDIATSKRATGTKTMAKKMKNELSKSCSTANIKNESLLSTNTVLLPKKDPKKRKEQLSATDLSSNTIDGRDHVRKTTAGKGLKKISEDVAVVPKKESLKPCLSNEVFVKRESRAIDEGCMTLKKRSKPKSSTDSIEAKKELDVSEKSLANTQMRQGLAVAQNVCPVFDSSLAKNVKFFKTKNKKGDKCKDTVSELLSSAISANDEALSVYDKLDEDIEDLTCKKSSKKKTPSKLKTEVTNKEVVTKSRRPLEELKTGKVIENDSCKVKKPTKRHEKRRLESESESEAGTKAKKMKRVSVLESNDDEANVSEQESPSRFVKTASKRPNKLNKKLAGTKRGEEVGVGSSSSDNAPLNRLVANKRNSPSKAVKASLLKRESLSDEIDEPSKSNKKKSKNKTICQQKRMPCQSPIVDDSKLKDGIITVAKEEVKASKTPSKKSVKFTKEARNKPVTAKPMPQRRQRMASLNAMAMVHCMYENESKNISVSSFDSTENSDDNGERLTSSSVVGASKNSSMSAATISSSKGNLSQPKKSVSFHAGSSGSYIQQSLANNNKSNQSTPAVLVKFEPNLDQTTDSVICRESLRMAPGLRSIGKHWDMNGSSISSTLSDDNEMLNMAAASTVSLPSTPVVAKEYKDTSFLGKPSSLLSKKKFSRASHRPVLDDSSEEEKHRTLLLEEKQRMMRRRRRQRSKEIAMDLKDMVVCKRMASLNATAILAASYSSSGSAASRRTVTVKSSSSSSSSAAAAAAAAATSSAEGCISSEKSNEKCLRKDMEKSLKKVKMTDNNLVSNVKSGRGKLPFIRKKFSSSSDADNEDEADVSGNEVVVKTASSSGKQQVSLIVNQDSGVTITGLYLNSTTKSTHRQGYCSISGMQYRISSTSHTQTEATTVTTEAVVRTPQEPLRPSMPTSVHADHRNVSPGLQNVHSANHPSPIKTYTPLGALSNMQPPGSPHHLHHHHHHHHPPKSVANASSTQEISSLERHGCPSAFSAPSVYGPPPPPPPTLTTVAARPSYPLLSKTSPEPSFVAVGAPRVTATGCFLSLLLESDDQCAFLLFARSDPIRSDPIRSTISVPVGAGALRSRCAFQSNAFSSPVAGMTMRSQQSTRQCEWLVEQRSHRDADVTCVGRRRASSVVCLPRCTRTHAQWWPAPGRRVSRRRRPPAGCMFVADGCGWRPGRPYSGNAAAPPHPWPVGQPSLSRALFADDGRAAVAKPAPTTCACARAHACAPRFSSASWASPLLTPAFPFSPSSWGALPNLRPSLAMGGRYSSASTSAATAATPPYLFAAATALPSTLRPASMSEILFGGNALYHKFLFQCGYYQPAGPLISHHHHHHHHHHHVQSNSAVTTSTSGLPTSTTTSASPSASTISFAKVSQSPLVQPPTPPASSVTQPVCSELSDSEMASATTPAAEITVSETATEETGFPLSYRFASSSSSSGVTAPAATIAPPFRSPSHNYQTYYPSPPSTASLTQQHTQTPQHQHQHQHQHQQSHFQEVLYSAANPSIGPLPPSSAGYHHGYLPVKGPHYAAPPPPPPLTLQRRYIPALPPQQQYFHHEYPTPVPLSTAVSQQPVIMPTHPLAAAAAAAAAAASDPYHSAPPTPSIIESYPPPLPPPPPLYYSGYSSAPPSPYYPYATSSRSLTLVETSCPCPLQGCQKNVDTGPLTGFISKGPVVEQRNTPLSPVALSLPKEPHDIRSLPSPARGSAGSRPTPSPAIATAKNPSAWSETCCDYGCDTAGLLTISKTNAGVGGCGGGAGGTSAAGDSTADLDSGIDGIGDLGDLVDHQVRAKRRSKRHEFKKMKLRRFRSAKEVGDEAIGVYCAADANEQCARKLGASLGDRVTGVEADGPMRLSADAGVAATAACLPRTRANCGASAFELGDSTDASYVSAGSGSGSGVEQMPPIKCQTNRKRWHRRGADDEGDPSDLDMPPKLYPEVDIDYQNRLRRSGAVAVAVDGDGQPPAKKSSNSNSLGSFSPLLDCLVNVEKSHYLSALELRSVSDMGLGGPELEPEPALATFSASALVQSLSPLNGYNDKRAAKTSAVEKTALSGGGGGAGVGGGGSGGAIDAKHSQTTERTAQSSAAAAAAAAAKVDRAPCGASKMALAVVECRASGVETRKPRFRRRRWTTKKRDRKKKPANGSKSNDEEKLEAENAERRRRAELLSLTQKRAACRLKWSNGWTWLGEPFVAKVFMNTESSEVLRTCYHAMKHQSGDIIRPKDCILLRSGSKKTDLPYVAKVAHLWEDPEDGEMMMSLFWYYRPEHTEHDAKSSESPYELYASKHKDVNSVACIEDKCYVLTFNEYCRYHKSIRQSEESVDISSVIVPPLGKKRYPRLALLPPENTSLDLVYFCRKIYDFRQHRLLKNPFFVCLIFRLDVSFFCQLSQLDVSFFVHTSQFSSRFLIFLPVVSTDVSFFVHTSQFSFRFLIFWTDK</sequence>
<feature type="compositionally biased region" description="Gly residues" evidence="2">
    <location>
        <begin position="2304"/>
        <end position="2319"/>
    </location>
</feature>
<feature type="coiled-coil region" evidence="1">
    <location>
        <begin position="458"/>
        <end position="485"/>
    </location>
</feature>
<feature type="region of interest" description="Disordered" evidence="2">
    <location>
        <begin position="1689"/>
        <end position="1748"/>
    </location>
</feature>
<organism evidence="4 5">
    <name type="scientific">Parthenolecanium corni</name>
    <dbReference type="NCBI Taxonomy" id="536013"/>
    <lineage>
        <taxon>Eukaryota</taxon>
        <taxon>Metazoa</taxon>
        <taxon>Ecdysozoa</taxon>
        <taxon>Arthropoda</taxon>
        <taxon>Hexapoda</taxon>
        <taxon>Insecta</taxon>
        <taxon>Pterygota</taxon>
        <taxon>Neoptera</taxon>
        <taxon>Paraneoptera</taxon>
        <taxon>Hemiptera</taxon>
        <taxon>Sternorrhyncha</taxon>
        <taxon>Coccoidea</taxon>
        <taxon>Coccidae</taxon>
        <taxon>Parthenolecanium</taxon>
    </lineage>
</organism>
<feature type="compositionally biased region" description="Polar residues" evidence="2">
    <location>
        <begin position="312"/>
        <end position="322"/>
    </location>
</feature>
<dbReference type="GO" id="GO:0045892">
    <property type="term" value="P:negative regulation of DNA-templated transcription"/>
    <property type="evidence" value="ECO:0007669"/>
    <property type="project" value="TreeGrafter"/>
</dbReference>
<accession>A0AAN9TMR7</accession>
<dbReference type="InterPro" id="IPR001025">
    <property type="entry name" value="BAH_dom"/>
</dbReference>
<feature type="compositionally biased region" description="Basic residues" evidence="2">
    <location>
        <begin position="577"/>
        <end position="590"/>
    </location>
</feature>
<feature type="region of interest" description="Disordered" evidence="2">
    <location>
        <begin position="2301"/>
        <end position="2334"/>
    </location>
</feature>
<feature type="compositionally biased region" description="Polar residues" evidence="2">
    <location>
        <begin position="1174"/>
        <end position="1184"/>
    </location>
</feature>
<dbReference type="GO" id="GO:0000976">
    <property type="term" value="F:transcription cis-regulatory region binding"/>
    <property type="evidence" value="ECO:0007669"/>
    <property type="project" value="TreeGrafter"/>
</dbReference>
<keyword evidence="5" id="KW-1185">Reference proteome</keyword>
<dbReference type="PANTHER" id="PTHR46576">
    <property type="entry name" value="BROMO ADJACENT HOMOLOGY DOMAIN-CONTAINING 1 PROTEIN"/>
    <property type="match status" value="1"/>
</dbReference>
<feature type="region of interest" description="Disordered" evidence="2">
    <location>
        <begin position="2375"/>
        <end position="2408"/>
    </location>
</feature>
<proteinExistence type="predicted"/>
<comment type="caution">
    <text evidence="4">The sequence shown here is derived from an EMBL/GenBank/DDBJ whole genome shotgun (WGS) entry which is preliminary data.</text>
</comment>
<feature type="region of interest" description="Disordered" evidence="2">
    <location>
        <begin position="304"/>
        <end position="326"/>
    </location>
</feature>
<feature type="region of interest" description="Disordered" evidence="2">
    <location>
        <begin position="1152"/>
        <end position="1234"/>
    </location>
</feature>
<feature type="compositionally biased region" description="Basic residues" evidence="2">
    <location>
        <begin position="1585"/>
        <end position="1595"/>
    </location>
</feature>
<reference evidence="4 5" key="1">
    <citation type="submission" date="2024-03" db="EMBL/GenBank/DDBJ databases">
        <title>Adaptation during the transition from Ophiocordyceps entomopathogen to insect associate is accompanied by gene loss and intensified selection.</title>
        <authorList>
            <person name="Ward C.M."/>
            <person name="Onetto C.A."/>
            <person name="Borneman A.R."/>
        </authorList>
    </citation>
    <scope>NUCLEOTIDE SEQUENCE [LARGE SCALE GENOMIC DNA]</scope>
    <source>
        <strain evidence="4">AWRI1</strain>
        <tissue evidence="4">Single Adult Female</tissue>
    </source>
</reference>
<feature type="region of interest" description="Disordered" evidence="2">
    <location>
        <begin position="1"/>
        <end position="28"/>
    </location>
</feature>
<feature type="compositionally biased region" description="Polar residues" evidence="2">
    <location>
        <begin position="1708"/>
        <end position="1725"/>
    </location>
</feature>
<feature type="compositionally biased region" description="Polar residues" evidence="2">
    <location>
        <begin position="1223"/>
        <end position="1232"/>
    </location>
</feature>